<proteinExistence type="predicted"/>
<dbReference type="EMBL" id="LAZR01058332">
    <property type="protein sequence ID" value="KKK70115.1"/>
    <property type="molecule type" value="Genomic_DNA"/>
</dbReference>
<evidence type="ECO:0000313" key="1">
    <source>
        <dbReference type="EMBL" id="KKK70115.1"/>
    </source>
</evidence>
<sequence>MAVVAEDLTIREIEPRETPLGPVLYVKVQAAGYRPLSWREVWEAFAARYPDRWAFEMFPPAAELVDGKAVYHLFVLPPDFEPGALNIKAA</sequence>
<protein>
    <submittedName>
        <fullName evidence="1">Uncharacterized protein</fullName>
    </submittedName>
</protein>
<gene>
    <name evidence="1" type="ORF">LCGC14_2927230</name>
</gene>
<organism evidence="1">
    <name type="scientific">marine sediment metagenome</name>
    <dbReference type="NCBI Taxonomy" id="412755"/>
    <lineage>
        <taxon>unclassified sequences</taxon>
        <taxon>metagenomes</taxon>
        <taxon>ecological metagenomes</taxon>
    </lineage>
</organism>
<reference evidence="1" key="1">
    <citation type="journal article" date="2015" name="Nature">
        <title>Complex archaea that bridge the gap between prokaryotes and eukaryotes.</title>
        <authorList>
            <person name="Spang A."/>
            <person name="Saw J.H."/>
            <person name="Jorgensen S.L."/>
            <person name="Zaremba-Niedzwiedzka K."/>
            <person name="Martijn J."/>
            <person name="Lind A.E."/>
            <person name="van Eijk R."/>
            <person name="Schleper C."/>
            <person name="Guy L."/>
            <person name="Ettema T.J."/>
        </authorList>
    </citation>
    <scope>NUCLEOTIDE SEQUENCE</scope>
</reference>
<comment type="caution">
    <text evidence="1">The sequence shown here is derived from an EMBL/GenBank/DDBJ whole genome shotgun (WGS) entry which is preliminary data.</text>
</comment>
<name>A0A0F8Y8U2_9ZZZZ</name>
<accession>A0A0F8Y8U2</accession>
<dbReference type="AlphaFoldDB" id="A0A0F8Y8U2"/>